<evidence type="ECO:0000313" key="2">
    <source>
        <dbReference type="EMBL" id="GFD00233.1"/>
    </source>
</evidence>
<feature type="region of interest" description="Disordered" evidence="1">
    <location>
        <begin position="86"/>
        <end position="131"/>
    </location>
</feature>
<proteinExistence type="predicted"/>
<dbReference type="EMBL" id="BKCJ011183491">
    <property type="protein sequence ID" value="GFD00233.1"/>
    <property type="molecule type" value="Genomic_DNA"/>
</dbReference>
<organism evidence="2">
    <name type="scientific">Tanacetum cinerariifolium</name>
    <name type="common">Dalmatian daisy</name>
    <name type="synonym">Chrysanthemum cinerariifolium</name>
    <dbReference type="NCBI Taxonomy" id="118510"/>
    <lineage>
        <taxon>Eukaryota</taxon>
        <taxon>Viridiplantae</taxon>
        <taxon>Streptophyta</taxon>
        <taxon>Embryophyta</taxon>
        <taxon>Tracheophyta</taxon>
        <taxon>Spermatophyta</taxon>
        <taxon>Magnoliopsida</taxon>
        <taxon>eudicotyledons</taxon>
        <taxon>Gunneridae</taxon>
        <taxon>Pentapetalae</taxon>
        <taxon>asterids</taxon>
        <taxon>campanulids</taxon>
        <taxon>Asterales</taxon>
        <taxon>Asteraceae</taxon>
        <taxon>Asteroideae</taxon>
        <taxon>Anthemideae</taxon>
        <taxon>Anthemidinae</taxon>
        <taxon>Tanacetum</taxon>
    </lineage>
</organism>
<reference evidence="2" key="1">
    <citation type="journal article" date="2019" name="Sci. Rep.">
        <title>Draft genome of Tanacetum cinerariifolium, the natural source of mosquito coil.</title>
        <authorList>
            <person name="Yamashiro T."/>
            <person name="Shiraishi A."/>
            <person name="Satake H."/>
            <person name="Nakayama K."/>
        </authorList>
    </citation>
    <scope>NUCLEOTIDE SEQUENCE</scope>
</reference>
<comment type="caution">
    <text evidence="2">The sequence shown here is derived from an EMBL/GenBank/DDBJ whole genome shotgun (WGS) entry which is preliminary data.</text>
</comment>
<accession>A0A699SSE4</accession>
<feature type="non-terminal residue" evidence="2">
    <location>
        <position position="1"/>
    </location>
</feature>
<feature type="compositionally biased region" description="Basic and acidic residues" evidence="1">
    <location>
        <begin position="86"/>
        <end position="112"/>
    </location>
</feature>
<name>A0A699SSE4_TANCI</name>
<protein>
    <submittedName>
        <fullName evidence="2">Uncharacterized protein</fullName>
    </submittedName>
</protein>
<gene>
    <name evidence="2" type="ORF">Tci_872202</name>
</gene>
<dbReference type="AlphaFoldDB" id="A0A699SSE4"/>
<evidence type="ECO:0000256" key="1">
    <source>
        <dbReference type="SAM" id="MobiDB-lite"/>
    </source>
</evidence>
<sequence length="131" mass="15203">RYIDNKLREANQKAILAHNLDCSEEAYAEKRDYIELVDTSMRAILKEEVNTQLPQILPQAVLYFATHNQVFDTGNNDEQPADKEISKADWFMKPERPSTPDPDWNKRQHVDFRPSQTWISQGARAKEPTTS</sequence>